<reference evidence="3" key="1">
    <citation type="submission" date="2016-10" db="EMBL/GenBank/DDBJ databases">
        <authorList>
            <person name="Varghese N."/>
            <person name="Submissions S."/>
        </authorList>
    </citation>
    <scope>NUCLEOTIDE SEQUENCE [LARGE SCALE GENOMIC DNA]</scope>
    <source>
        <strain evidence="3">2SM5</strain>
    </source>
</reference>
<name>A0A1H1T4J8_9GAMM</name>
<gene>
    <name evidence="2" type="ORF">SAMN05216198_2203</name>
</gene>
<dbReference type="RefSeq" id="WP_090273346.1">
    <property type="nucleotide sequence ID" value="NZ_LT629748.1"/>
</dbReference>
<keyword evidence="3" id="KW-1185">Reference proteome</keyword>
<dbReference type="STRING" id="797277.SAMN05216198_2203"/>
<feature type="compositionally biased region" description="Basic residues" evidence="1">
    <location>
        <begin position="53"/>
        <end position="64"/>
    </location>
</feature>
<dbReference type="EMBL" id="LT629748">
    <property type="protein sequence ID" value="SDS55137.1"/>
    <property type="molecule type" value="Genomic_DNA"/>
</dbReference>
<organism evidence="2 3">
    <name type="scientific">Halopseudomonas litoralis</name>
    <dbReference type="NCBI Taxonomy" id="797277"/>
    <lineage>
        <taxon>Bacteria</taxon>
        <taxon>Pseudomonadati</taxon>
        <taxon>Pseudomonadota</taxon>
        <taxon>Gammaproteobacteria</taxon>
        <taxon>Pseudomonadales</taxon>
        <taxon>Pseudomonadaceae</taxon>
        <taxon>Halopseudomonas</taxon>
    </lineage>
</organism>
<dbReference type="OrthoDB" id="7029289at2"/>
<evidence type="ECO:0000313" key="3">
    <source>
        <dbReference type="Proteomes" id="UP000243426"/>
    </source>
</evidence>
<evidence type="ECO:0000313" key="2">
    <source>
        <dbReference type="EMBL" id="SDS55137.1"/>
    </source>
</evidence>
<feature type="region of interest" description="Disordered" evidence="1">
    <location>
        <begin position="41"/>
        <end position="64"/>
    </location>
</feature>
<accession>A0A1H1T4J8</accession>
<evidence type="ECO:0000256" key="1">
    <source>
        <dbReference type="SAM" id="MobiDB-lite"/>
    </source>
</evidence>
<proteinExistence type="predicted"/>
<dbReference type="Proteomes" id="UP000243426">
    <property type="component" value="Chromosome I"/>
</dbReference>
<sequence length="64" mass="7246">MSDQPESAPVIDLAEARHSRLHDIHESRLLKVRAAFEKAFPLPSPSVTEKQSKKGSKKKKPKKR</sequence>
<protein>
    <submittedName>
        <fullName evidence="2">Uncharacterized protein</fullName>
    </submittedName>
</protein>
<dbReference type="AlphaFoldDB" id="A0A1H1T4J8"/>